<keyword evidence="11 13" id="KW-0186">Copper</keyword>
<feature type="chain" id="PRO_5005125449" description="Laccase" evidence="13">
    <location>
        <begin position="22"/>
        <end position="600"/>
    </location>
</feature>
<evidence type="ECO:0000256" key="2">
    <source>
        <dbReference type="ARBA" id="ARBA00002075"/>
    </source>
</evidence>
<feature type="signal peptide" evidence="13">
    <location>
        <begin position="1"/>
        <end position="21"/>
    </location>
</feature>
<dbReference type="InParanoid" id="C5Y7Y2"/>
<accession>C5Y7Y2</accession>
<dbReference type="OrthoDB" id="590181at2759"/>
<keyword evidence="9 13" id="KW-0677">Repeat</keyword>
<dbReference type="InterPro" id="IPR011707">
    <property type="entry name" value="Cu-oxidase-like_N"/>
</dbReference>
<dbReference type="GO" id="GO:0046274">
    <property type="term" value="P:lignin catabolic process"/>
    <property type="evidence" value="ECO:0007669"/>
    <property type="project" value="UniProtKB-KW"/>
</dbReference>
<evidence type="ECO:0000259" key="16">
    <source>
        <dbReference type="Pfam" id="PF07732"/>
    </source>
</evidence>
<keyword evidence="7 13" id="KW-0964">Secreted</keyword>
<dbReference type="InterPro" id="IPR034285">
    <property type="entry name" value="CuRO_2_LCC"/>
</dbReference>
<feature type="domain" description="Plastocyanin-like" evidence="16">
    <location>
        <begin position="39"/>
        <end position="152"/>
    </location>
</feature>
<evidence type="ECO:0000256" key="3">
    <source>
        <dbReference type="ARBA" id="ARBA00004271"/>
    </source>
</evidence>
<evidence type="ECO:0000259" key="15">
    <source>
        <dbReference type="Pfam" id="PF07731"/>
    </source>
</evidence>
<evidence type="ECO:0000313" key="18">
    <source>
        <dbReference type="Proteomes" id="UP000000768"/>
    </source>
</evidence>
<dbReference type="PROSITE" id="PS00079">
    <property type="entry name" value="MULTICOPPER_OXIDASE1"/>
    <property type="match status" value="1"/>
</dbReference>
<evidence type="ECO:0000259" key="14">
    <source>
        <dbReference type="Pfam" id="PF00394"/>
    </source>
</evidence>
<dbReference type="CDD" id="cd13875">
    <property type="entry name" value="CuRO_2_LCC_plant"/>
    <property type="match status" value="1"/>
</dbReference>
<keyword evidence="12 13" id="KW-0439">Lignin degradation</keyword>
<dbReference type="CDD" id="cd13897">
    <property type="entry name" value="CuRO_3_LCC_plant"/>
    <property type="match status" value="1"/>
</dbReference>
<dbReference type="SUPFAM" id="SSF49503">
    <property type="entry name" value="Cupredoxins"/>
    <property type="match status" value="3"/>
</dbReference>
<comment type="subcellular location">
    <subcellularLocation>
        <location evidence="3 13">Secreted</location>
        <location evidence="3 13">Extracellular space</location>
        <location evidence="3 13">Apoplast</location>
    </subcellularLocation>
</comment>
<dbReference type="EC" id="1.10.3.2" evidence="5 13"/>
<dbReference type="GO" id="GO:0005507">
    <property type="term" value="F:copper ion binding"/>
    <property type="evidence" value="ECO:0007669"/>
    <property type="project" value="InterPro"/>
</dbReference>
<dbReference type="eggNOG" id="KOG1263">
    <property type="taxonomic scope" value="Eukaryota"/>
</dbReference>
<dbReference type="PANTHER" id="PTHR11709:SF343">
    <property type="entry name" value="LACCASE-15"/>
    <property type="match status" value="1"/>
</dbReference>
<comment type="cofactor">
    <cofactor evidence="13">
        <name>Cu cation</name>
        <dbReference type="ChEBI" id="CHEBI:23378"/>
    </cofactor>
    <text evidence="13">Binds 4 Cu cations per monomer.</text>
</comment>
<evidence type="ECO:0000256" key="7">
    <source>
        <dbReference type="ARBA" id="ARBA00022525"/>
    </source>
</evidence>
<evidence type="ECO:0000256" key="4">
    <source>
        <dbReference type="ARBA" id="ARBA00010609"/>
    </source>
</evidence>
<dbReference type="Pfam" id="PF07731">
    <property type="entry name" value="Cu-oxidase_2"/>
    <property type="match status" value="1"/>
</dbReference>
<dbReference type="Gramene" id="EES08970">
    <property type="protein sequence ID" value="EES08970"/>
    <property type="gene ID" value="SORBI_3005G215300"/>
</dbReference>
<dbReference type="Proteomes" id="UP000000768">
    <property type="component" value="Chromosome 5"/>
</dbReference>
<dbReference type="InterPro" id="IPR045087">
    <property type="entry name" value="Cu-oxidase_fam"/>
</dbReference>
<keyword evidence="18" id="KW-1185">Reference proteome</keyword>
<dbReference type="KEGG" id="sbi:8082108"/>
<evidence type="ECO:0000256" key="11">
    <source>
        <dbReference type="ARBA" id="ARBA00023008"/>
    </source>
</evidence>
<comment type="function">
    <text evidence="2 13">Lignin degradation and detoxification of lignin-derived products.</text>
</comment>
<dbReference type="PROSITE" id="PS00080">
    <property type="entry name" value="MULTICOPPER_OXIDASE2"/>
    <property type="match status" value="1"/>
</dbReference>
<dbReference type="InterPro" id="IPR034288">
    <property type="entry name" value="CuRO_1_LCC"/>
</dbReference>
<evidence type="ECO:0000256" key="9">
    <source>
        <dbReference type="ARBA" id="ARBA00022737"/>
    </source>
</evidence>
<dbReference type="InterPro" id="IPR002355">
    <property type="entry name" value="Cu_oxidase_Cu_BS"/>
</dbReference>
<evidence type="ECO:0000256" key="5">
    <source>
        <dbReference type="ARBA" id="ARBA00012297"/>
    </source>
</evidence>
<dbReference type="Pfam" id="PF07732">
    <property type="entry name" value="Cu-oxidase_3"/>
    <property type="match status" value="1"/>
</dbReference>
<evidence type="ECO:0000313" key="17">
    <source>
        <dbReference type="EMBL" id="EES08970.1"/>
    </source>
</evidence>
<evidence type="ECO:0000256" key="10">
    <source>
        <dbReference type="ARBA" id="ARBA00023002"/>
    </source>
</evidence>
<keyword evidence="13" id="KW-0732">Signal</keyword>
<dbReference type="OMA" id="PDNRACW"/>
<evidence type="ECO:0000256" key="8">
    <source>
        <dbReference type="ARBA" id="ARBA00022723"/>
    </source>
</evidence>
<dbReference type="InterPro" id="IPR001117">
    <property type="entry name" value="Cu-oxidase_2nd"/>
</dbReference>
<dbReference type="InterPro" id="IPR033138">
    <property type="entry name" value="Cu_oxidase_CS"/>
</dbReference>
<evidence type="ECO:0000256" key="13">
    <source>
        <dbReference type="RuleBase" id="RU361119"/>
    </source>
</evidence>
<dbReference type="Gene3D" id="2.60.40.420">
    <property type="entry name" value="Cupredoxins - blue copper proteins"/>
    <property type="match status" value="3"/>
</dbReference>
<dbReference type="STRING" id="4558.C5Y7Y2"/>
<dbReference type="GO" id="GO:0016491">
    <property type="term" value="F:oxidoreductase activity"/>
    <property type="evidence" value="ECO:0000318"/>
    <property type="project" value="GO_Central"/>
</dbReference>
<proteinExistence type="inferred from homology"/>
<dbReference type="InterPro" id="IPR008972">
    <property type="entry name" value="Cupredoxin"/>
</dbReference>
<dbReference type="CDD" id="cd13849">
    <property type="entry name" value="CuRO_1_LCC_plant"/>
    <property type="match status" value="1"/>
</dbReference>
<evidence type="ECO:0000256" key="1">
    <source>
        <dbReference type="ARBA" id="ARBA00000349"/>
    </source>
</evidence>
<dbReference type="InterPro" id="IPR017761">
    <property type="entry name" value="Laccase"/>
</dbReference>
<gene>
    <name evidence="17" type="ORF">SORBI_3005G215300</name>
</gene>
<comment type="similarity">
    <text evidence="4 13">Belongs to the multicopper oxidase family.</text>
</comment>
<keyword evidence="10 13" id="KW-0560">Oxidoreductase</keyword>
<dbReference type="InterPro" id="IPR034289">
    <property type="entry name" value="CuRO_3_LCC"/>
</dbReference>
<evidence type="ECO:0000256" key="6">
    <source>
        <dbReference type="ARBA" id="ARBA00022523"/>
    </source>
</evidence>
<dbReference type="HOGENOM" id="CLU_006504_6_3_1"/>
<dbReference type="EMBL" id="CM000764">
    <property type="protein sequence ID" value="EES08970.1"/>
    <property type="molecule type" value="Genomic_DNA"/>
</dbReference>
<keyword evidence="8 13" id="KW-0479">Metal-binding</keyword>
<dbReference type="AlphaFoldDB" id="C5Y7Y2"/>
<protein>
    <recommendedName>
        <fullName evidence="5 13">Laccase</fullName>
        <ecNumber evidence="5 13">1.10.3.2</ecNumber>
    </recommendedName>
    <alternativeName>
        <fullName evidence="13">Benzenediol:oxygen oxidoreductase</fullName>
    </alternativeName>
    <alternativeName>
        <fullName evidence="13">Diphenol oxidase</fullName>
    </alternativeName>
    <alternativeName>
        <fullName evidence="13">Urishiol oxidase</fullName>
    </alternativeName>
</protein>
<dbReference type="PANTHER" id="PTHR11709">
    <property type="entry name" value="MULTI-COPPER OXIDASE"/>
    <property type="match status" value="1"/>
</dbReference>
<reference evidence="17 18" key="1">
    <citation type="journal article" date="2009" name="Nature">
        <title>The Sorghum bicolor genome and the diversification of grasses.</title>
        <authorList>
            <person name="Paterson A.H."/>
            <person name="Bowers J.E."/>
            <person name="Bruggmann R."/>
            <person name="Dubchak I."/>
            <person name="Grimwood J."/>
            <person name="Gundlach H."/>
            <person name="Haberer G."/>
            <person name="Hellsten U."/>
            <person name="Mitros T."/>
            <person name="Poliakov A."/>
            <person name="Schmutz J."/>
            <person name="Spannagl M."/>
            <person name="Tang H."/>
            <person name="Wang X."/>
            <person name="Wicker T."/>
            <person name="Bharti A.K."/>
            <person name="Chapman J."/>
            <person name="Feltus F.A."/>
            <person name="Gowik U."/>
            <person name="Grigoriev I.V."/>
            <person name="Lyons E."/>
            <person name="Maher C.A."/>
            <person name="Martis M."/>
            <person name="Narechania A."/>
            <person name="Otillar R.P."/>
            <person name="Penning B.W."/>
            <person name="Salamov A.A."/>
            <person name="Wang Y."/>
            <person name="Zhang L."/>
            <person name="Carpita N.C."/>
            <person name="Freeling M."/>
            <person name="Gingle A.R."/>
            <person name="Hash C.T."/>
            <person name="Keller B."/>
            <person name="Klein P."/>
            <person name="Kresovich S."/>
            <person name="McCann M.C."/>
            <person name="Ming R."/>
            <person name="Peterson D.G."/>
            <person name="Mehboob-ur-Rahman"/>
            <person name="Ware D."/>
            <person name="Westhoff P."/>
            <person name="Mayer K.F."/>
            <person name="Messing J."/>
            <person name="Rokhsar D.S."/>
        </authorList>
    </citation>
    <scope>NUCLEOTIDE SEQUENCE [LARGE SCALE GENOMIC DNA]</scope>
    <source>
        <strain evidence="18">cv. BTx623</strain>
    </source>
</reference>
<sequence>MAAAAAAAIAVVAATIILSAATTITPAAAAAVEHTFVVSQVNMTHMCNEIPVTVVNGQLPGPTIEVTEGDSVIVHVVNKSPYNMTIHWHGVYQMRNCWNDGVPMVTQRPIPPNGNFTYRFDVAGQEGTLWWHAHDAFLRGTIYGALIIRPRQGGAAAYPFPKPHKEVPILIGEWWEKDLAAVDRNFSKGLYDEFSSGSTINGKLGDLFNCSGVFEDGYVLDVEPGKTYLLRIINAALFSEYFLKIAGHKFTVVAADANYLTPYTTDVIVIAPGETMDALVVADAAPGRYYIAAQPIQAPPPDTQTPEFATRGTLQYNTGGATNSSRDDNVVALAPEMPDEHDTIKSFYFHGNLTGLRHRRQRARVPASADERLYVTLGLGSICRHGRKTCKRGDEPESNLVIANMNNVSFHDATATPILEAHYYHRRRDDDNGGEGTAAVLPDHPPSAFNFTDTALIPFGPEEMRLEPTNRGTVVRRFRHGAVVDVVFQSTAMLQSDSNPMHLHGHDMFVLAQGIGNYDAARDEAKFNLVNPARKNTVLVPNLGWAAIRFVADNPGAWFIHCHFEFHLAMGMAAVFIVEDGPTPNTSLPPPPPGFMEGSP</sequence>
<reference evidence="18" key="2">
    <citation type="journal article" date="2018" name="Plant J.">
        <title>The Sorghum bicolor reference genome: improved assembly, gene annotations, a transcriptome atlas, and signatures of genome organization.</title>
        <authorList>
            <person name="McCormick R.F."/>
            <person name="Truong S.K."/>
            <person name="Sreedasyam A."/>
            <person name="Jenkins J."/>
            <person name="Shu S."/>
            <person name="Sims D."/>
            <person name="Kennedy M."/>
            <person name="Amirebrahimi M."/>
            <person name="Weers B.D."/>
            <person name="McKinley B."/>
            <person name="Mattison A."/>
            <person name="Morishige D.T."/>
            <person name="Grimwood J."/>
            <person name="Schmutz J."/>
            <person name="Mullet J.E."/>
        </authorList>
    </citation>
    <scope>NUCLEOTIDE SEQUENCE [LARGE SCALE GENOMIC DNA]</scope>
    <source>
        <strain evidence="18">cv. BTx623</strain>
    </source>
</reference>
<name>C5Y7Y2_SORBI</name>
<dbReference type="Pfam" id="PF00394">
    <property type="entry name" value="Cu-oxidase"/>
    <property type="match status" value="1"/>
</dbReference>
<keyword evidence="6 13" id="KW-0052">Apoplast</keyword>
<feature type="domain" description="Plastocyanin-like" evidence="14">
    <location>
        <begin position="166"/>
        <end position="297"/>
    </location>
</feature>
<dbReference type="NCBIfam" id="TIGR03389">
    <property type="entry name" value="laccase"/>
    <property type="match status" value="1"/>
</dbReference>
<organism evidence="17 18">
    <name type="scientific">Sorghum bicolor</name>
    <name type="common">Sorghum</name>
    <name type="synonym">Sorghum vulgare</name>
    <dbReference type="NCBI Taxonomy" id="4558"/>
    <lineage>
        <taxon>Eukaryota</taxon>
        <taxon>Viridiplantae</taxon>
        <taxon>Streptophyta</taxon>
        <taxon>Embryophyta</taxon>
        <taxon>Tracheophyta</taxon>
        <taxon>Spermatophyta</taxon>
        <taxon>Magnoliopsida</taxon>
        <taxon>Liliopsida</taxon>
        <taxon>Poales</taxon>
        <taxon>Poaceae</taxon>
        <taxon>PACMAD clade</taxon>
        <taxon>Panicoideae</taxon>
        <taxon>Andropogonodae</taxon>
        <taxon>Andropogoneae</taxon>
        <taxon>Sorghinae</taxon>
        <taxon>Sorghum</taxon>
    </lineage>
</organism>
<feature type="domain" description="Plastocyanin-like" evidence="15">
    <location>
        <begin position="447"/>
        <end position="580"/>
    </location>
</feature>
<dbReference type="GO" id="GO:0048046">
    <property type="term" value="C:apoplast"/>
    <property type="evidence" value="ECO:0007669"/>
    <property type="project" value="UniProtKB-SubCell"/>
</dbReference>
<comment type="catalytic activity">
    <reaction evidence="1 13">
        <text>4 hydroquinone + O2 = 4 benzosemiquinone + 2 H2O</text>
        <dbReference type="Rhea" id="RHEA:11276"/>
        <dbReference type="ChEBI" id="CHEBI:15377"/>
        <dbReference type="ChEBI" id="CHEBI:15379"/>
        <dbReference type="ChEBI" id="CHEBI:17594"/>
        <dbReference type="ChEBI" id="CHEBI:17977"/>
        <dbReference type="EC" id="1.10.3.2"/>
    </reaction>
</comment>
<evidence type="ECO:0000256" key="12">
    <source>
        <dbReference type="ARBA" id="ARBA00023185"/>
    </source>
</evidence>
<dbReference type="InterPro" id="IPR011706">
    <property type="entry name" value="Cu-oxidase_C"/>
</dbReference>
<dbReference type="GO" id="GO:0052716">
    <property type="term" value="F:hydroquinone:oxygen oxidoreductase activity"/>
    <property type="evidence" value="ECO:0007669"/>
    <property type="project" value="UniProtKB-EC"/>
</dbReference>